<dbReference type="KEGG" id="izh:FEM41_24040"/>
<evidence type="ECO:0000313" key="2">
    <source>
        <dbReference type="Proteomes" id="UP000302163"/>
    </source>
</evidence>
<accession>A0A4P8YQC1</accession>
<evidence type="ECO:0000313" key="1">
    <source>
        <dbReference type="EMBL" id="QCT22493.1"/>
    </source>
</evidence>
<organism evidence="1 2">
    <name type="scientific">Jejubacter calystegiae</name>
    <dbReference type="NCBI Taxonomy" id="2579935"/>
    <lineage>
        <taxon>Bacteria</taxon>
        <taxon>Pseudomonadati</taxon>
        <taxon>Pseudomonadota</taxon>
        <taxon>Gammaproteobacteria</taxon>
        <taxon>Enterobacterales</taxon>
        <taxon>Enterobacteriaceae</taxon>
        <taxon>Jejubacter</taxon>
    </lineage>
</organism>
<reference evidence="1 2" key="1">
    <citation type="submission" date="2019-05" db="EMBL/GenBank/DDBJ databases">
        <title>Complete genome sequence of Izhakiella calystegiae KSNA2, an endophyte isolated from beach morning glory (Calystegia soldanella).</title>
        <authorList>
            <person name="Jiang L."/>
            <person name="Jeong J.C."/>
            <person name="Kim C.Y."/>
            <person name="Kim D.H."/>
            <person name="Kim S.W."/>
            <person name="Lee j."/>
        </authorList>
    </citation>
    <scope>NUCLEOTIDE SEQUENCE [LARGE SCALE GENOMIC DNA]</scope>
    <source>
        <strain evidence="1 2">KSNA2</strain>
    </source>
</reference>
<dbReference type="OrthoDB" id="6637919at2"/>
<evidence type="ECO:0008006" key="3">
    <source>
        <dbReference type="Google" id="ProtNLM"/>
    </source>
</evidence>
<dbReference type="EMBL" id="CP040428">
    <property type="protein sequence ID" value="QCT22493.1"/>
    <property type="molecule type" value="Genomic_DNA"/>
</dbReference>
<gene>
    <name evidence="1" type="ORF">FEM41_24040</name>
</gene>
<proteinExistence type="predicted"/>
<dbReference type="AlphaFoldDB" id="A0A4P8YQC1"/>
<name>A0A4P8YQC1_9ENTR</name>
<protein>
    <recommendedName>
        <fullName evidence="3">HNH endonuclease</fullName>
    </recommendedName>
</protein>
<keyword evidence="2" id="KW-1185">Reference proteome</keyword>
<dbReference type="Proteomes" id="UP000302163">
    <property type="component" value="Chromosome"/>
</dbReference>
<sequence length="310" mass="36762">MNNKDNYNIGHCELCGTQNISLINSHYLPSFFYSRMYDIKDKNHTLNLIQSDWTKRNMGDHQITKYMLCKYCEDLLSKYGETPFPNIALPINQRNPDLFVKLIRNLLPKTQNNLTLSKLDNFDNDSLYYFIISMFWRSSLSWNKNQYDKRTFQCHYPKQFIDEMKLYLQKRVIPLSFKILVIPLLRTPYNSCSLPKETNLKGGGKYYSFNIYQYLFILLNDTLAEEKIEGLQNGKIAYCISDYFENNFSYQFNRSYKESKTKGRKSLDVSWIDQKFTFGWSFTGSTQPLYFISGNYLVKECNISWTKTNT</sequence>
<dbReference type="RefSeq" id="WP_138099001.1">
    <property type="nucleotide sequence ID" value="NZ_CP040428.1"/>
</dbReference>